<feature type="region of interest" description="Disordered" evidence="9">
    <location>
        <begin position="1378"/>
        <end position="1397"/>
    </location>
</feature>
<dbReference type="Pfam" id="PF00078">
    <property type="entry name" value="RVT_1"/>
    <property type="match status" value="1"/>
</dbReference>
<dbReference type="EMBL" id="LSMT01000016">
    <property type="protein sequence ID" value="PFX33082.1"/>
    <property type="molecule type" value="Genomic_DNA"/>
</dbReference>
<dbReference type="SUPFAM" id="SSF52540">
    <property type="entry name" value="P-loop containing nucleoside triphosphate hydrolases"/>
    <property type="match status" value="2"/>
</dbReference>
<dbReference type="CDD" id="cd18601">
    <property type="entry name" value="ABC_6TM_MRP4_D2_like"/>
    <property type="match status" value="1"/>
</dbReference>
<dbReference type="FunFam" id="3.40.50.300:FF:000163">
    <property type="entry name" value="Multidrug resistance-associated protein member 4"/>
    <property type="match status" value="1"/>
</dbReference>
<dbReference type="InterPro" id="IPR027417">
    <property type="entry name" value="P-loop_NTPase"/>
</dbReference>
<feature type="domain" description="ABC transmembrane type-1" evidence="12">
    <location>
        <begin position="746"/>
        <end position="989"/>
    </location>
</feature>
<feature type="transmembrane region" description="Helical" evidence="10">
    <location>
        <begin position="322"/>
        <end position="347"/>
    </location>
</feature>
<accession>A0A2B4SWW6</accession>
<dbReference type="OrthoDB" id="5967058at2759"/>
<feature type="transmembrane region" description="Helical" evidence="10">
    <location>
        <begin position="831"/>
        <end position="863"/>
    </location>
</feature>
<dbReference type="InterPro" id="IPR036640">
    <property type="entry name" value="ABC1_TM_sf"/>
</dbReference>
<feature type="compositionally biased region" description="Low complexity" evidence="9">
    <location>
        <begin position="1387"/>
        <end position="1397"/>
    </location>
</feature>
<evidence type="ECO:0000259" key="11">
    <source>
        <dbReference type="PROSITE" id="PS50893"/>
    </source>
</evidence>
<sequence>MNNFFREGFKRPLDNSDIYEILPEEAAKGLADRLEKLWDEELRDAQRKNRKPRLRNAFVKFLGILYFMCGILPIMEEGLKVSAPLLIGRLLSYFQPNAAISHTDAYITAALLSLCAFSEGALHAPNFFINQRYGLHLRLATGSLIYRKALRLSHVSFTKTTTGQIVNLVTNDIQRLESVPIFFHYIWVAPLMVIVIAILCWQEIGIFILPGIFLFLLLGPLQVYIGRFFAKMRSKTAVLTDERIKTMNEIITGMRVIKMYTWEEPFAKLVAEIRRKETKMVKGTSFYRAINCAFYLSALAIISLVVFTVYVMTGHILTAEKVFVVLGLLMAVRVCFTLFFSLGVMYLKESAVSEKRLQAFLELEEREFSVSNIIENGVGSKEDVPVLKLEGITAYWDKSLNPTLKDISLEVKQGELHIVVGPVGSGKSSLLMTILGELPISEGIKKVHGRVGYASQQAWIFNGTVKENILFGQDFNEDRYQQVIECCALQKDLELFYDGDSTIVGERGLVLSGGQKARISLARAVYHDAEIYLLDDPLSAVDTHVGRELFDRCILGLLKDKFCVLVTHQLQYLKDGTSILCLQEGRCIGQGTYSDLANSGLDVQSLVSLPESDDDSIIEADDIKVKEKKEDNNTQSTALKAKNSSEIKAPEKEDRHTGTVTWKVYFDFWRAGAGFLKGMILVLLVIATQCQGERKLAVEGHLLNENNPLIENTADEEERRAFEAETLTSNSTSQVMYLDKLRKQNISIYAGLVVGTFLLAYASAGAFLFIAVSASQNLHNNMFRKLLGATIYFFDTNPAGRVLNRFSKDIGQMDDMLPYTFYDYSRLMLQAFAILMLNVVFMPYLLAAAIPIVALFLFIRYYYLKTAREVKRIEAMNRSPFYSHISTSLQGLTTIRAYRAENRFKNQYDVYQDEHTAAWFLFMTGSRWLGARLDFICTVFIASAAFSPLFLAEGGVFMSAGIVGLTLTYAKMLTGGFQWCVRQSAEVENLMTSVERVIEYSRLEQETQSHDKTVSVPDSWPQYGIITFEGFYYRHHHTMPHVLKRLNLCIRAQEKDPILFSGSLRKNLDPFNQYNDTEVWNALEEVQLKETVTELPDGLDTKLTEGGSNFSVGQRQLVCLARAVLKHNKILIIDEATANVDHNTDALIQETIRSKFQSCTVLTIAHRLNTIMDSDRVMSFKRIRSKYSARILSESKHQHGFLKGKSCATNFIETLDRIGRLLDRGSQMDVIYLEMSKAFDKVNHAELLSKLHVFGFGGKLYEWFQSYLSGRLQRVTVLGATCDALPVTSGVPQGSILGPALFLLYVLDEGKLVEFDEPYLLLQKEDTLFSQMVEHTSKHLATNLYEVARQSFFLRHELSNDDDLLDMLPRANDECPLQELNSDDCGTPSPTLRSSSSLEKEKLLYETTV</sequence>
<dbReference type="GO" id="GO:0016020">
    <property type="term" value="C:membrane"/>
    <property type="evidence" value="ECO:0007669"/>
    <property type="project" value="UniProtKB-SubCell"/>
</dbReference>
<dbReference type="CDD" id="cd03250">
    <property type="entry name" value="ABCC_MRP_domain1"/>
    <property type="match status" value="1"/>
</dbReference>
<feature type="transmembrane region" description="Helical" evidence="10">
    <location>
        <begin position="181"/>
        <end position="199"/>
    </location>
</feature>
<feature type="compositionally biased region" description="Basic and acidic residues" evidence="9">
    <location>
        <begin position="643"/>
        <end position="653"/>
    </location>
</feature>
<dbReference type="Proteomes" id="UP000225706">
    <property type="component" value="Unassembled WGS sequence"/>
</dbReference>
<dbReference type="GO" id="GO:0016887">
    <property type="term" value="F:ATP hydrolysis activity"/>
    <property type="evidence" value="ECO:0007669"/>
    <property type="project" value="InterPro"/>
</dbReference>
<feature type="transmembrane region" description="Helical" evidence="10">
    <location>
        <begin position="57"/>
        <end position="75"/>
    </location>
</feature>
<keyword evidence="7 10" id="KW-1133">Transmembrane helix</keyword>
<keyword evidence="14" id="KW-1185">Reference proteome</keyword>
<evidence type="ECO:0000256" key="6">
    <source>
        <dbReference type="ARBA" id="ARBA00022840"/>
    </source>
</evidence>
<dbReference type="InterPro" id="IPR050173">
    <property type="entry name" value="ABC_transporter_C-like"/>
</dbReference>
<dbReference type="GO" id="GO:0005524">
    <property type="term" value="F:ATP binding"/>
    <property type="evidence" value="ECO:0007669"/>
    <property type="project" value="UniProtKB-KW"/>
</dbReference>
<dbReference type="Pfam" id="PF00664">
    <property type="entry name" value="ABC_membrane"/>
    <property type="match status" value="2"/>
</dbReference>
<evidence type="ECO:0000313" key="13">
    <source>
        <dbReference type="EMBL" id="PFX33082.1"/>
    </source>
</evidence>
<dbReference type="Pfam" id="PF00005">
    <property type="entry name" value="ABC_tran"/>
    <property type="match status" value="2"/>
</dbReference>
<dbReference type="STRING" id="50429.A0A2B4SWW6"/>
<dbReference type="PROSITE" id="PS00211">
    <property type="entry name" value="ABC_TRANSPORTER_1"/>
    <property type="match status" value="2"/>
</dbReference>
<reference evidence="14" key="1">
    <citation type="journal article" date="2017" name="bioRxiv">
        <title>Comparative analysis of the genomes of Stylophora pistillata and Acropora digitifera provides evidence for extensive differences between species of corals.</title>
        <authorList>
            <person name="Voolstra C.R."/>
            <person name="Li Y."/>
            <person name="Liew Y.J."/>
            <person name="Baumgarten S."/>
            <person name="Zoccola D."/>
            <person name="Flot J.-F."/>
            <person name="Tambutte S."/>
            <person name="Allemand D."/>
            <person name="Aranda M."/>
        </authorList>
    </citation>
    <scope>NUCLEOTIDE SEQUENCE [LARGE SCALE GENOMIC DNA]</scope>
</reference>
<dbReference type="Gene3D" id="1.20.1560.10">
    <property type="entry name" value="ABC transporter type 1, transmembrane domain"/>
    <property type="match status" value="2"/>
</dbReference>
<dbReference type="SMART" id="SM00382">
    <property type="entry name" value="AAA"/>
    <property type="match status" value="2"/>
</dbReference>
<keyword evidence="5" id="KW-0547">Nucleotide-binding</keyword>
<dbReference type="SUPFAM" id="SSF90123">
    <property type="entry name" value="ABC transporter transmembrane region"/>
    <property type="match status" value="2"/>
</dbReference>
<evidence type="ECO:0000256" key="2">
    <source>
        <dbReference type="ARBA" id="ARBA00009726"/>
    </source>
</evidence>
<feature type="transmembrane region" description="Helical" evidence="10">
    <location>
        <begin position="205"/>
        <end position="225"/>
    </location>
</feature>
<keyword evidence="8 10" id="KW-0472">Membrane</keyword>
<dbReference type="PANTHER" id="PTHR24223:SF456">
    <property type="entry name" value="MULTIDRUG RESISTANCE-ASSOCIATED PROTEIN LETHAL(2)03659"/>
    <property type="match status" value="1"/>
</dbReference>
<protein>
    <submittedName>
        <fullName evidence="13">Multidrug resistance-associated protein 4</fullName>
    </submittedName>
</protein>
<feature type="domain" description="ABC transmembrane type-1" evidence="12">
    <location>
        <begin position="81"/>
        <end position="348"/>
    </location>
</feature>
<keyword evidence="6" id="KW-0067">ATP-binding</keyword>
<evidence type="ECO:0000256" key="4">
    <source>
        <dbReference type="ARBA" id="ARBA00022692"/>
    </source>
</evidence>
<keyword evidence="3" id="KW-0813">Transport</keyword>
<dbReference type="PROSITE" id="PS50929">
    <property type="entry name" value="ABC_TM1F"/>
    <property type="match status" value="2"/>
</dbReference>
<dbReference type="GO" id="GO:0140359">
    <property type="term" value="F:ABC-type transporter activity"/>
    <property type="evidence" value="ECO:0007669"/>
    <property type="project" value="InterPro"/>
</dbReference>
<evidence type="ECO:0000256" key="7">
    <source>
        <dbReference type="ARBA" id="ARBA00022989"/>
    </source>
</evidence>
<evidence type="ECO:0000256" key="5">
    <source>
        <dbReference type="ARBA" id="ARBA00022741"/>
    </source>
</evidence>
<dbReference type="PROSITE" id="PS50893">
    <property type="entry name" value="ABC_TRANSPORTER_2"/>
    <property type="match status" value="1"/>
</dbReference>
<dbReference type="PANTHER" id="PTHR24223">
    <property type="entry name" value="ATP-BINDING CASSETTE SUB-FAMILY C"/>
    <property type="match status" value="1"/>
</dbReference>
<feature type="transmembrane region" description="Helical" evidence="10">
    <location>
        <begin position="285"/>
        <end position="310"/>
    </location>
</feature>
<feature type="transmembrane region" description="Helical" evidence="10">
    <location>
        <begin position="933"/>
        <end position="951"/>
    </location>
</feature>
<feature type="transmembrane region" description="Helical" evidence="10">
    <location>
        <begin position="746"/>
        <end position="772"/>
    </location>
</feature>
<dbReference type="InterPro" id="IPR017871">
    <property type="entry name" value="ABC_transporter-like_CS"/>
</dbReference>
<evidence type="ECO:0000313" key="14">
    <source>
        <dbReference type="Proteomes" id="UP000225706"/>
    </source>
</evidence>
<dbReference type="InterPro" id="IPR003593">
    <property type="entry name" value="AAA+_ATPase"/>
</dbReference>
<comment type="similarity">
    <text evidence="2">Belongs to the ABC transporter superfamily. ABCC family. Conjugate transporter (TC 3.A.1.208) subfamily.</text>
</comment>
<evidence type="ECO:0000256" key="1">
    <source>
        <dbReference type="ARBA" id="ARBA00004141"/>
    </source>
</evidence>
<name>A0A2B4SWW6_STYPI</name>
<proteinExistence type="inferred from homology"/>
<evidence type="ECO:0000256" key="8">
    <source>
        <dbReference type="ARBA" id="ARBA00023136"/>
    </source>
</evidence>
<dbReference type="FunFam" id="1.20.1560.10:FF:000026">
    <property type="entry name" value="Multidrug resistance-associated protein lethal(2)03659"/>
    <property type="match status" value="1"/>
</dbReference>
<feature type="compositionally biased region" description="Polar residues" evidence="9">
    <location>
        <begin position="633"/>
        <end position="642"/>
    </location>
</feature>
<dbReference type="InterPro" id="IPR000477">
    <property type="entry name" value="RT_dom"/>
</dbReference>
<dbReference type="Gene3D" id="3.40.50.300">
    <property type="entry name" value="P-loop containing nucleotide triphosphate hydrolases"/>
    <property type="match status" value="2"/>
</dbReference>
<evidence type="ECO:0000259" key="12">
    <source>
        <dbReference type="PROSITE" id="PS50929"/>
    </source>
</evidence>
<evidence type="ECO:0000256" key="9">
    <source>
        <dbReference type="SAM" id="MobiDB-lite"/>
    </source>
</evidence>
<dbReference type="FunFam" id="3.40.50.300:FF:001726">
    <property type="entry name" value="Multidrug resistance-associated protein 4"/>
    <property type="match status" value="1"/>
</dbReference>
<evidence type="ECO:0000256" key="10">
    <source>
        <dbReference type="SAM" id="Phobius"/>
    </source>
</evidence>
<feature type="transmembrane region" description="Helical" evidence="10">
    <location>
        <begin position="105"/>
        <end position="129"/>
    </location>
</feature>
<comment type="subcellular location">
    <subcellularLocation>
        <location evidence="1">Membrane</location>
        <topology evidence="1">Multi-pass membrane protein</topology>
    </subcellularLocation>
</comment>
<dbReference type="CDD" id="cd18594">
    <property type="entry name" value="ABC_6TM_CFTR_D1"/>
    <property type="match status" value="1"/>
</dbReference>
<evidence type="ECO:0000256" key="3">
    <source>
        <dbReference type="ARBA" id="ARBA00022448"/>
    </source>
</evidence>
<dbReference type="InterPro" id="IPR003439">
    <property type="entry name" value="ABC_transporter-like_ATP-bd"/>
</dbReference>
<gene>
    <name evidence="13" type="primary">ABCC4</name>
    <name evidence="13" type="ORF">AWC38_SpisGene2133</name>
</gene>
<comment type="caution">
    <text evidence="13">The sequence shown here is derived from an EMBL/GenBank/DDBJ whole genome shotgun (WGS) entry which is preliminary data.</text>
</comment>
<feature type="domain" description="ABC transporter" evidence="11">
    <location>
        <begin position="387"/>
        <end position="609"/>
    </location>
</feature>
<dbReference type="FunFam" id="1.20.1560.10:FF:000014">
    <property type="entry name" value="Multidrug resistance-associated protein member 4"/>
    <property type="match status" value="1"/>
</dbReference>
<keyword evidence="4 10" id="KW-0812">Transmembrane</keyword>
<dbReference type="InterPro" id="IPR011527">
    <property type="entry name" value="ABC1_TM_dom"/>
</dbReference>
<organism evidence="13 14">
    <name type="scientific">Stylophora pistillata</name>
    <name type="common">Smooth cauliflower coral</name>
    <dbReference type="NCBI Taxonomy" id="50429"/>
    <lineage>
        <taxon>Eukaryota</taxon>
        <taxon>Metazoa</taxon>
        <taxon>Cnidaria</taxon>
        <taxon>Anthozoa</taxon>
        <taxon>Hexacorallia</taxon>
        <taxon>Scleractinia</taxon>
        <taxon>Astrocoeniina</taxon>
        <taxon>Pocilloporidae</taxon>
        <taxon>Stylophora</taxon>
    </lineage>
</organism>
<dbReference type="InterPro" id="IPR047083">
    <property type="entry name" value="ABCC4_TMD2"/>
</dbReference>
<feature type="region of interest" description="Disordered" evidence="9">
    <location>
        <begin position="629"/>
        <end position="653"/>
    </location>
</feature>